<gene>
    <name evidence="6" type="ORF">LPT13_04605</name>
</gene>
<dbReference type="SUPFAM" id="SSF46785">
    <property type="entry name" value="Winged helix' DNA-binding domain"/>
    <property type="match status" value="1"/>
</dbReference>
<evidence type="ECO:0000256" key="3">
    <source>
        <dbReference type="ARBA" id="ARBA00023163"/>
    </source>
</evidence>
<dbReference type="SUPFAM" id="SSF51206">
    <property type="entry name" value="cAMP-binding domain-like"/>
    <property type="match status" value="1"/>
</dbReference>
<evidence type="ECO:0000313" key="7">
    <source>
        <dbReference type="Proteomes" id="UP001430755"/>
    </source>
</evidence>
<comment type="caution">
    <text evidence="6">The sequence shown here is derived from an EMBL/GenBank/DDBJ whole genome shotgun (WGS) entry which is preliminary data.</text>
</comment>
<dbReference type="Proteomes" id="UP001430755">
    <property type="component" value="Unassembled WGS sequence"/>
</dbReference>
<evidence type="ECO:0000256" key="1">
    <source>
        <dbReference type="ARBA" id="ARBA00023015"/>
    </source>
</evidence>
<dbReference type="PROSITE" id="PS50042">
    <property type="entry name" value="CNMP_BINDING_3"/>
    <property type="match status" value="1"/>
</dbReference>
<dbReference type="InterPro" id="IPR012318">
    <property type="entry name" value="HTH_CRP"/>
</dbReference>
<dbReference type="SMART" id="SM00419">
    <property type="entry name" value="HTH_CRP"/>
    <property type="match status" value="1"/>
</dbReference>
<protein>
    <submittedName>
        <fullName evidence="6">Crp/Fnr family transcriptional regulator</fullName>
    </submittedName>
</protein>
<organism evidence="6 7">
    <name type="scientific">Adlercreutzia faecimuris</name>
    <dbReference type="NCBI Taxonomy" id="2897341"/>
    <lineage>
        <taxon>Bacteria</taxon>
        <taxon>Bacillati</taxon>
        <taxon>Actinomycetota</taxon>
        <taxon>Coriobacteriia</taxon>
        <taxon>Eggerthellales</taxon>
        <taxon>Eggerthellaceae</taxon>
        <taxon>Adlercreutzia</taxon>
    </lineage>
</organism>
<evidence type="ECO:0000313" key="6">
    <source>
        <dbReference type="EMBL" id="MCI2241636.1"/>
    </source>
</evidence>
<accession>A0ABS9WHA5</accession>
<dbReference type="InterPro" id="IPR018490">
    <property type="entry name" value="cNMP-bd_dom_sf"/>
</dbReference>
<dbReference type="Pfam" id="PF00027">
    <property type="entry name" value="cNMP_binding"/>
    <property type="match status" value="1"/>
</dbReference>
<evidence type="ECO:0000259" key="4">
    <source>
        <dbReference type="PROSITE" id="PS50042"/>
    </source>
</evidence>
<sequence length="228" mass="25564">MPQPDDHSLASRYARLPLFEGVPAEKVPRVLRCLNASVRRYDRQEHIVEPGSRQRHTGYLCAGHARLVSYDVAGNTSILGEYAPGSAIAAERFFGLEAPSHGCVVAVEPCDVLVLDLDAAVEARPCCRAHVTRIRENLARIALRMNADLLRRLGILSQRTTREKALAFLAQQAEAAGADAFDIPYSRQELADLLYVERSALSHELGRLQDEGLIRFRRRRFELLRPLR</sequence>
<keyword evidence="3" id="KW-0804">Transcription</keyword>
<feature type="domain" description="HTH crp-type" evidence="5">
    <location>
        <begin position="159"/>
        <end position="227"/>
    </location>
</feature>
<evidence type="ECO:0000259" key="5">
    <source>
        <dbReference type="PROSITE" id="PS51063"/>
    </source>
</evidence>
<keyword evidence="1" id="KW-0805">Transcription regulation</keyword>
<dbReference type="CDD" id="cd00038">
    <property type="entry name" value="CAP_ED"/>
    <property type="match status" value="1"/>
</dbReference>
<dbReference type="Gene3D" id="2.60.120.10">
    <property type="entry name" value="Jelly Rolls"/>
    <property type="match status" value="1"/>
</dbReference>
<name>A0ABS9WHA5_9ACTN</name>
<dbReference type="InterPro" id="IPR036390">
    <property type="entry name" value="WH_DNA-bd_sf"/>
</dbReference>
<feature type="domain" description="Cyclic nucleotide-binding" evidence="4">
    <location>
        <begin position="18"/>
        <end position="116"/>
    </location>
</feature>
<dbReference type="RefSeq" id="WP_242163978.1">
    <property type="nucleotide sequence ID" value="NZ_JAJMLW010000001.1"/>
</dbReference>
<proteinExistence type="predicted"/>
<dbReference type="InterPro" id="IPR000595">
    <property type="entry name" value="cNMP-bd_dom"/>
</dbReference>
<reference evidence="6" key="1">
    <citation type="submission" date="2021-11" db="EMBL/GenBank/DDBJ databases">
        <title>A Novel Adlercreutzia Species, isolated from a Allomyrina dichotoma larva feces.</title>
        <authorList>
            <person name="Suh M.K."/>
        </authorList>
    </citation>
    <scope>NUCLEOTIDE SEQUENCE</scope>
    <source>
        <strain evidence="6">JBNU-10</strain>
    </source>
</reference>
<dbReference type="PROSITE" id="PS51063">
    <property type="entry name" value="HTH_CRP_2"/>
    <property type="match status" value="1"/>
</dbReference>
<keyword evidence="7" id="KW-1185">Reference proteome</keyword>
<evidence type="ECO:0000256" key="2">
    <source>
        <dbReference type="ARBA" id="ARBA00023125"/>
    </source>
</evidence>
<dbReference type="Pfam" id="PF13545">
    <property type="entry name" value="HTH_Crp_2"/>
    <property type="match status" value="1"/>
</dbReference>
<keyword evidence="2" id="KW-0238">DNA-binding</keyword>
<dbReference type="InterPro" id="IPR014710">
    <property type="entry name" value="RmlC-like_jellyroll"/>
</dbReference>
<dbReference type="EMBL" id="JAJMLW010000001">
    <property type="protein sequence ID" value="MCI2241636.1"/>
    <property type="molecule type" value="Genomic_DNA"/>
</dbReference>